<gene>
    <name evidence="4" type="ORF">EV216_12632</name>
</gene>
<dbReference type="NCBIfam" id="TIGR03370">
    <property type="entry name" value="VPLPA-CTERM"/>
    <property type="match status" value="1"/>
</dbReference>
<dbReference type="AlphaFoldDB" id="A0A4R1YLQ7"/>
<keyword evidence="5" id="KW-1185">Reference proteome</keyword>
<evidence type="ECO:0000256" key="3">
    <source>
        <dbReference type="SAM" id="SignalP"/>
    </source>
</evidence>
<dbReference type="InterPro" id="IPR051058">
    <property type="entry name" value="GDSL_Est/Lipase"/>
</dbReference>
<sequence>MKHLALAAAILAAPLPACAGSLGPYTDFVVFGDSLSDPGNTLSQLPGPNPVLAAIYPQGQFTDGTTWAAQLGADLASGANFAFGGATAVTQGTISVNLPGGPYSVDLPDFAEQRALYEATAPVLGANPLAAVWFGGNDLRDAFRADDPATAAAVAIGAAVTEIVTGVQALIGGGLGTVAVFGLPDLGRIPEALALGNDASAAATAATMAFNATLQTALAGLGGGDVRYVDIFGLFDLVQTDSAAYGFTNLTTPCLVALQAGAAPDCTGFLFHDSIHPTQAAHALIADRFLAAIAPVPLPAGGVLLLGGLGGLVLLRRRGRP</sequence>
<evidence type="ECO:0000313" key="5">
    <source>
        <dbReference type="Proteomes" id="UP000295277"/>
    </source>
</evidence>
<feature type="signal peptide" evidence="3">
    <location>
        <begin position="1"/>
        <end position="19"/>
    </location>
</feature>
<dbReference type="Gene3D" id="3.40.50.1110">
    <property type="entry name" value="SGNH hydrolase"/>
    <property type="match status" value="1"/>
</dbReference>
<dbReference type="EMBL" id="SLVM01000026">
    <property type="protein sequence ID" value="TCM78355.1"/>
    <property type="molecule type" value="Genomic_DNA"/>
</dbReference>
<dbReference type="GO" id="GO:0016788">
    <property type="term" value="F:hydrolase activity, acting on ester bonds"/>
    <property type="evidence" value="ECO:0007669"/>
    <property type="project" value="InterPro"/>
</dbReference>
<keyword evidence="2" id="KW-1133">Transmembrane helix</keyword>
<evidence type="ECO:0000256" key="2">
    <source>
        <dbReference type="SAM" id="Phobius"/>
    </source>
</evidence>
<feature type="chain" id="PRO_5020609302" evidence="3">
    <location>
        <begin position="20"/>
        <end position="321"/>
    </location>
</feature>
<dbReference type="CDD" id="cd01846">
    <property type="entry name" value="fatty_acyltransferase_like"/>
    <property type="match status" value="1"/>
</dbReference>
<dbReference type="InterPro" id="IPR036514">
    <property type="entry name" value="SGNH_hydro_sf"/>
</dbReference>
<dbReference type="PANTHER" id="PTHR45648">
    <property type="entry name" value="GDSL LIPASE/ACYLHYDROLASE FAMILY PROTEIN (AFU_ORTHOLOGUE AFUA_4G14700)"/>
    <property type="match status" value="1"/>
</dbReference>
<dbReference type="PANTHER" id="PTHR45648:SF22">
    <property type="entry name" value="GDSL LIPASE_ACYLHYDROLASE FAMILY PROTEIN (AFU_ORTHOLOGUE AFUA_4G14700)"/>
    <property type="match status" value="1"/>
</dbReference>
<reference evidence="4 5" key="1">
    <citation type="submission" date="2019-03" db="EMBL/GenBank/DDBJ databases">
        <title>Genomic Encyclopedia of Type Strains, Phase IV (KMG-IV): sequencing the most valuable type-strain genomes for metagenomic binning, comparative biology and taxonomic classification.</title>
        <authorList>
            <person name="Goeker M."/>
        </authorList>
    </citation>
    <scope>NUCLEOTIDE SEQUENCE [LARGE SCALE GENOMIC DNA]</scope>
    <source>
        <strain evidence="4 5">DSM 21153</strain>
    </source>
</reference>
<dbReference type="InterPro" id="IPR001087">
    <property type="entry name" value="GDSL"/>
</dbReference>
<keyword evidence="1" id="KW-0378">Hydrolase</keyword>
<evidence type="ECO:0000313" key="4">
    <source>
        <dbReference type="EMBL" id="TCM78355.1"/>
    </source>
</evidence>
<comment type="caution">
    <text evidence="4">The sequence shown here is derived from an EMBL/GenBank/DDBJ whole genome shotgun (WGS) entry which is preliminary data.</text>
</comment>
<dbReference type="Pfam" id="PF00657">
    <property type="entry name" value="Lipase_GDSL"/>
    <property type="match status" value="1"/>
</dbReference>
<dbReference type="SUPFAM" id="SSF52266">
    <property type="entry name" value="SGNH hydrolase"/>
    <property type="match status" value="1"/>
</dbReference>
<evidence type="ECO:0000256" key="1">
    <source>
        <dbReference type="ARBA" id="ARBA00022801"/>
    </source>
</evidence>
<proteinExistence type="predicted"/>
<feature type="transmembrane region" description="Helical" evidence="2">
    <location>
        <begin position="289"/>
        <end position="315"/>
    </location>
</feature>
<protein>
    <submittedName>
        <fullName evidence="4">Putative secreted protein</fullName>
    </submittedName>
</protein>
<dbReference type="RefSeq" id="WP_165899269.1">
    <property type="nucleotide sequence ID" value="NZ_SLVM01000026.1"/>
</dbReference>
<keyword evidence="2" id="KW-0472">Membrane</keyword>
<accession>A0A4R1YLQ7</accession>
<keyword evidence="3" id="KW-0732">Signal</keyword>
<organism evidence="4 5">
    <name type="scientific">Rhodovulum steppense</name>
    <dbReference type="NCBI Taxonomy" id="540251"/>
    <lineage>
        <taxon>Bacteria</taxon>
        <taxon>Pseudomonadati</taxon>
        <taxon>Pseudomonadota</taxon>
        <taxon>Alphaproteobacteria</taxon>
        <taxon>Rhodobacterales</taxon>
        <taxon>Paracoccaceae</taxon>
        <taxon>Rhodovulum</taxon>
    </lineage>
</organism>
<dbReference type="Proteomes" id="UP000295277">
    <property type="component" value="Unassembled WGS sequence"/>
</dbReference>
<name>A0A4R1YLQ7_9RHOB</name>
<dbReference type="InterPro" id="IPR022472">
    <property type="entry name" value="VPLPA-CTERM"/>
</dbReference>
<keyword evidence="2" id="KW-0812">Transmembrane</keyword>